<dbReference type="PROSITE" id="PS00198">
    <property type="entry name" value="4FE4S_FER_1"/>
    <property type="match status" value="1"/>
</dbReference>
<dbReference type="GO" id="GO:0051539">
    <property type="term" value="F:4 iron, 4 sulfur cluster binding"/>
    <property type="evidence" value="ECO:0007669"/>
    <property type="project" value="UniProtKB-KW"/>
</dbReference>
<keyword evidence="2" id="KW-0479">Metal-binding</keyword>
<dbReference type="PANTHER" id="PTHR43177:SF3">
    <property type="entry name" value="PROTEIN NRFC HOMOLOG"/>
    <property type="match status" value="1"/>
</dbReference>
<feature type="domain" description="4Fe-4S ferredoxin-type" evidence="5">
    <location>
        <begin position="27"/>
        <end position="57"/>
    </location>
</feature>
<dbReference type="AlphaFoldDB" id="Q8L3B5"/>
<keyword evidence="4" id="KW-0411">Iron-sulfur</keyword>
<evidence type="ECO:0000256" key="4">
    <source>
        <dbReference type="ARBA" id="ARBA00023014"/>
    </source>
</evidence>
<dbReference type="PROSITE" id="PS51379">
    <property type="entry name" value="4FE4S_FER_2"/>
    <property type="match status" value="3"/>
</dbReference>
<feature type="domain" description="4Fe-4S ferredoxin-type" evidence="5">
    <location>
        <begin position="104"/>
        <end position="133"/>
    </location>
</feature>
<reference evidence="6" key="1">
    <citation type="submission" date="2002-01" db="EMBL/GenBank/DDBJ databases">
        <title>Characterization of genes involved in anaerobic phenylacetate degradation in Azoarcus evansii.</title>
        <authorList>
            <person name="Haas S."/>
            <person name="Hammer E."/>
            <person name="Herrmann H."/>
            <person name="Burchhardt G."/>
        </authorList>
    </citation>
    <scope>NUCLEOTIDE SEQUENCE</scope>
    <source>
        <strain evidence="6">KB740</strain>
    </source>
</reference>
<name>Q8L3B5_AROEV</name>
<proteinExistence type="predicted"/>
<dbReference type="InterPro" id="IPR017896">
    <property type="entry name" value="4Fe4S_Fe-S-bd"/>
</dbReference>
<dbReference type="InterPro" id="IPR017900">
    <property type="entry name" value="4Fe4S_Fe_S_CS"/>
</dbReference>
<dbReference type="Gene3D" id="3.30.70.20">
    <property type="match status" value="2"/>
</dbReference>
<sequence>MQPALAPTSCGWRCARSRARRPHNDRYAMTIDLRRCVGCQTCTAACKNANATPPGVQWRRVLDLETGEFPDVRRSFVPVACMHCDEPPCEEVCPTKATTKRPDGLVAIDYDTCIGCANCVMACPYEARSIVHEAKFAYGDKPIKSEEVRFDPSRISVSMKCTFCIDRIDLAAKTGQVPGRDPDVTPACVNSCISGAMAFGDLDDPNSKVSRLIAENKTFRMHEELGTGPGVYYIWDKG</sequence>
<evidence type="ECO:0000256" key="3">
    <source>
        <dbReference type="ARBA" id="ARBA00023004"/>
    </source>
</evidence>
<dbReference type="SUPFAM" id="SSF54862">
    <property type="entry name" value="4Fe-4S ferredoxins"/>
    <property type="match status" value="1"/>
</dbReference>
<gene>
    <name evidence="6" type="primary">padC</name>
</gene>
<keyword evidence="1" id="KW-0004">4Fe-4S</keyword>
<accession>Q8L3B5</accession>
<keyword evidence="3" id="KW-0408">Iron</keyword>
<protein>
    <submittedName>
        <fullName evidence="6">Phenylacetyl CoA</fullName>
    </submittedName>
</protein>
<dbReference type="CDD" id="cd10551">
    <property type="entry name" value="PsrB"/>
    <property type="match status" value="1"/>
</dbReference>
<dbReference type="InterPro" id="IPR050954">
    <property type="entry name" value="ET_IronSulfur_Cluster-Binding"/>
</dbReference>
<dbReference type="PANTHER" id="PTHR43177">
    <property type="entry name" value="PROTEIN NRFC"/>
    <property type="match status" value="1"/>
</dbReference>
<dbReference type="GO" id="GO:0046872">
    <property type="term" value="F:metal ion binding"/>
    <property type="evidence" value="ECO:0007669"/>
    <property type="project" value="UniProtKB-KW"/>
</dbReference>
<dbReference type="Pfam" id="PF13247">
    <property type="entry name" value="Fer4_11"/>
    <property type="match status" value="1"/>
</dbReference>
<organism evidence="6">
    <name type="scientific">Aromatoleum evansii</name>
    <name type="common">Azoarcus evansii</name>
    <dbReference type="NCBI Taxonomy" id="59406"/>
    <lineage>
        <taxon>Bacteria</taxon>
        <taxon>Pseudomonadati</taxon>
        <taxon>Pseudomonadota</taxon>
        <taxon>Betaproteobacteria</taxon>
        <taxon>Rhodocyclales</taxon>
        <taxon>Rhodocyclaceae</taxon>
        <taxon>Aromatoleum</taxon>
    </lineage>
</organism>
<evidence type="ECO:0000259" key="5">
    <source>
        <dbReference type="PROSITE" id="PS51379"/>
    </source>
</evidence>
<feature type="domain" description="4Fe-4S ferredoxin-type" evidence="5">
    <location>
        <begin position="72"/>
        <end position="103"/>
    </location>
</feature>
<evidence type="ECO:0000313" key="6">
    <source>
        <dbReference type="EMBL" id="CAD21687.1"/>
    </source>
</evidence>
<evidence type="ECO:0000256" key="2">
    <source>
        <dbReference type="ARBA" id="ARBA00022723"/>
    </source>
</evidence>
<evidence type="ECO:0000256" key="1">
    <source>
        <dbReference type="ARBA" id="ARBA00022485"/>
    </source>
</evidence>
<dbReference type="EMBL" id="AJ428571">
    <property type="protein sequence ID" value="CAD21687.1"/>
    <property type="molecule type" value="Genomic_DNA"/>
</dbReference>